<feature type="domain" description="Transposase IS701-like DDE" evidence="1">
    <location>
        <begin position="17"/>
        <end position="287"/>
    </location>
</feature>
<dbReference type="InterPro" id="IPR012337">
    <property type="entry name" value="RNaseH-like_sf"/>
</dbReference>
<dbReference type="EMBL" id="LAZR01014213">
    <property type="protein sequence ID" value="KKM18481.1"/>
    <property type="molecule type" value="Genomic_DNA"/>
</dbReference>
<evidence type="ECO:0000313" key="2">
    <source>
        <dbReference type="EMBL" id="KKM18481.1"/>
    </source>
</evidence>
<accession>A0A0F9HST0</accession>
<proteinExistence type="predicted"/>
<dbReference type="SUPFAM" id="SSF53098">
    <property type="entry name" value="Ribonuclease H-like"/>
    <property type="match status" value="1"/>
</dbReference>
<dbReference type="Pfam" id="PF13546">
    <property type="entry name" value="DDE_5"/>
    <property type="match status" value="1"/>
</dbReference>
<dbReference type="AlphaFoldDB" id="A0A0F9HST0"/>
<gene>
    <name evidence="2" type="ORF">LCGC14_1665250</name>
</gene>
<name>A0A0F9HST0_9ZZZZ</name>
<sequence length="443" mass="50957">MDATTLVSEFTFMLHQLSGAFTRPTAETFRQLAMGWVLTPGVGTVTGMIRTLGRWATKHWTVYEKFFYRAPWSLSDLSRLLLVRLVAPLLGPTIDLNLDDTTCGPRGKHVALAGWYKDASAYARTTVIHWAHNWVIGAVSLRIERFPGLRLSLPVLFALHRKRSNSDAEHPYATLPELALGLLRQLAKFLPKHRIFVAVDGFYAVNSFLGGLPKNVIAVSRLRKNAALRELVPPDLPRRRGRPRLRGRRLPSLEVLTRQAKTWEEVELLKQGRTVRRRLHGLTCQWYHVCRCKPVRVVIVQDPSGREDDLHVVCTDPSVSDAEIVQRYIDRWGIEECIQEAKQQMGMERTRGFCKKTVSRQAPMAMILTTLTKLWFIKHGSAHPSLLPRRLPWYAHKRSYSFRDMLSALRQVFWRHRLLDNLHRQRQSNEFMDALTYALCEAA</sequence>
<organism evidence="2">
    <name type="scientific">marine sediment metagenome</name>
    <dbReference type="NCBI Taxonomy" id="412755"/>
    <lineage>
        <taxon>unclassified sequences</taxon>
        <taxon>metagenomes</taxon>
        <taxon>ecological metagenomes</taxon>
    </lineage>
</organism>
<reference evidence="2" key="1">
    <citation type="journal article" date="2015" name="Nature">
        <title>Complex archaea that bridge the gap between prokaryotes and eukaryotes.</title>
        <authorList>
            <person name="Spang A."/>
            <person name="Saw J.H."/>
            <person name="Jorgensen S.L."/>
            <person name="Zaremba-Niedzwiedzka K."/>
            <person name="Martijn J."/>
            <person name="Lind A.E."/>
            <person name="van Eijk R."/>
            <person name="Schleper C."/>
            <person name="Guy L."/>
            <person name="Ettema T.J."/>
        </authorList>
    </citation>
    <scope>NUCLEOTIDE SEQUENCE</scope>
</reference>
<dbReference type="InterPro" id="IPR038721">
    <property type="entry name" value="IS701-like_DDE_dom"/>
</dbReference>
<evidence type="ECO:0000259" key="1">
    <source>
        <dbReference type="Pfam" id="PF13546"/>
    </source>
</evidence>
<comment type="caution">
    <text evidence="2">The sequence shown here is derived from an EMBL/GenBank/DDBJ whole genome shotgun (WGS) entry which is preliminary data.</text>
</comment>
<protein>
    <recommendedName>
        <fullName evidence="1">Transposase IS701-like DDE domain-containing protein</fullName>
    </recommendedName>
</protein>